<feature type="transmembrane region" description="Helical" evidence="2">
    <location>
        <begin position="12"/>
        <end position="35"/>
    </location>
</feature>
<dbReference type="AlphaFoldDB" id="A0A6M9X1S6"/>
<sequence length="200" mass="21953">MNSFQKTKQRGLSLIEAAMVLALSAVVVSGVMYYMSTANENLQNRKVTEMFISITQHINALYSNQPKSAYTELTRDSGYQVLKKFFPGGEEKSIINRSGEKSRGITLNGIPGVFSLYGRSCYDSISGNSTCAVVQYWIPNSYSENDAYNQCVAVISKNFGDSILAKQANGSGRHVEGSNTDIQEISTICKNPSGITLFIR</sequence>
<dbReference type="RefSeq" id="WP_181695812.1">
    <property type="nucleotide sequence ID" value="NZ_CP053385.1"/>
</dbReference>
<protein>
    <submittedName>
        <fullName evidence="3">Uncharacterized protein</fullName>
    </submittedName>
</protein>
<keyword evidence="2" id="KW-0812">Transmembrane</keyword>
<dbReference type="EMBL" id="CP053385">
    <property type="protein sequence ID" value="QKN61159.1"/>
    <property type="molecule type" value="Genomic_DNA"/>
</dbReference>
<keyword evidence="2" id="KW-0472">Membrane</keyword>
<dbReference type="PROSITE" id="PS00409">
    <property type="entry name" value="PROKAR_NTER_METHYL"/>
    <property type="match status" value="1"/>
</dbReference>
<gene>
    <name evidence="3" type="ORF">HHJ25_23495</name>
</gene>
<organism evidence="3">
    <name type="scientific">Escherichia coli</name>
    <dbReference type="NCBI Taxonomy" id="562"/>
    <lineage>
        <taxon>Bacteria</taxon>
        <taxon>Pseudomonadati</taxon>
        <taxon>Pseudomonadota</taxon>
        <taxon>Gammaproteobacteria</taxon>
        <taxon>Enterobacterales</taxon>
        <taxon>Enterobacteriaceae</taxon>
        <taxon>Escherichia</taxon>
    </lineage>
</organism>
<evidence type="ECO:0000256" key="2">
    <source>
        <dbReference type="SAM" id="Phobius"/>
    </source>
</evidence>
<dbReference type="InterPro" id="IPR012902">
    <property type="entry name" value="N_methyl_site"/>
</dbReference>
<accession>A0A6M9X1S6</accession>
<evidence type="ECO:0000313" key="3">
    <source>
        <dbReference type="EMBL" id="QKN61159.1"/>
    </source>
</evidence>
<keyword evidence="3" id="KW-0614">Plasmid</keyword>
<evidence type="ECO:0000256" key="1">
    <source>
        <dbReference type="ARBA" id="ARBA00004167"/>
    </source>
</evidence>
<reference evidence="3" key="1">
    <citation type="submission" date="2020-05" db="EMBL/GenBank/DDBJ databases">
        <title>F plasmids are the major carriers of antibiotic resistance genes in human-associated commensal E. coli.</title>
        <authorList>
            <person name="Stephens C."/>
            <person name="Arismendi T."/>
            <person name="Wright M."/>
            <person name="Gonzalez A."/>
            <person name="Gill M."/>
            <person name="Hartman A."/>
            <person name="Pandori M."/>
            <person name="Hess D."/>
        </authorList>
    </citation>
    <scope>NUCLEOTIDE SEQUENCE</scope>
    <source>
        <strain evidence="3">SCU-107</strain>
        <plasmid evidence="3">pSCU-107-1</plasmid>
    </source>
</reference>
<keyword evidence="2" id="KW-1133">Transmembrane helix</keyword>
<geneLocation type="plasmid" evidence="3">
    <name>pSCU-107-1</name>
</geneLocation>
<proteinExistence type="predicted"/>
<comment type="subcellular location">
    <subcellularLocation>
        <location evidence="1">Membrane</location>
        <topology evidence="1">Single-pass membrane protein</topology>
    </subcellularLocation>
</comment>
<name>A0A6M9X1S6_ECOLX</name>
<dbReference type="GO" id="GO:0016020">
    <property type="term" value="C:membrane"/>
    <property type="evidence" value="ECO:0007669"/>
    <property type="project" value="UniProtKB-SubCell"/>
</dbReference>